<accession>A0A5C6REQ9</accession>
<organism evidence="1 2">
    <name type="scientific">Phaeodactylibacter luteus</name>
    <dbReference type="NCBI Taxonomy" id="1564516"/>
    <lineage>
        <taxon>Bacteria</taxon>
        <taxon>Pseudomonadati</taxon>
        <taxon>Bacteroidota</taxon>
        <taxon>Saprospiria</taxon>
        <taxon>Saprospirales</taxon>
        <taxon>Haliscomenobacteraceae</taxon>
        <taxon>Phaeodactylibacter</taxon>
    </lineage>
</organism>
<sequence>MDQSRDIKIISAAKRIRDEHWNKSSNVSFATKSSNKIHKEWQRAIKSEFPQIEIECKVANIANEKIDVVDVENKIAYELKVSGNNISHEFYKNLCKVITYNCHQNKNSMIKEFVFMSDAEKIKSFSRRLDKKFVKSIKSNYSIEIRLKGL</sequence>
<comment type="caution">
    <text evidence="1">The sequence shown here is derived from an EMBL/GenBank/DDBJ whole genome shotgun (WGS) entry which is preliminary data.</text>
</comment>
<dbReference type="AlphaFoldDB" id="A0A5C6REQ9"/>
<evidence type="ECO:0000313" key="1">
    <source>
        <dbReference type="EMBL" id="TXB55702.1"/>
    </source>
</evidence>
<gene>
    <name evidence="1" type="ORF">FRY97_21900</name>
</gene>
<keyword evidence="2" id="KW-1185">Reference proteome</keyword>
<name>A0A5C6REQ9_9BACT</name>
<protein>
    <submittedName>
        <fullName evidence="1">Uncharacterized protein</fullName>
    </submittedName>
</protein>
<dbReference type="OrthoDB" id="9553822at2"/>
<dbReference type="EMBL" id="VOOR01000149">
    <property type="protein sequence ID" value="TXB55702.1"/>
    <property type="molecule type" value="Genomic_DNA"/>
</dbReference>
<reference evidence="1 2" key="1">
    <citation type="submission" date="2019-08" db="EMBL/GenBank/DDBJ databases">
        <title>Genome of Phaeodactylibacter luteus.</title>
        <authorList>
            <person name="Bowman J.P."/>
        </authorList>
    </citation>
    <scope>NUCLEOTIDE SEQUENCE [LARGE SCALE GENOMIC DNA]</scope>
    <source>
        <strain evidence="1 2">KCTC 42180</strain>
    </source>
</reference>
<dbReference type="Proteomes" id="UP000321580">
    <property type="component" value="Unassembled WGS sequence"/>
</dbReference>
<evidence type="ECO:0000313" key="2">
    <source>
        <dbReference type="Proteomes" id="UP000321580"/>
    </source>
</evidence>
<proteinExistence type="predicted"/>